<evidence type="ECO:0000313" key="1">
    <source>
        <dbReference type="EMBL" id="KAK0458325.1"/>
    </source>
</evidence>
<comment type="caution">
    <text evidence="1">The sequence shown here is derived from an EMBL/GenBank/DDBJ whole genome shotgun (WGS) entry which is preliminary data.</text>
</comment>
<name>A0AA39KE71_ARMTA</name>
<keyword evidence="2" id="KW-1185">Reference proteome</keyword>
<dbReference type="RefSeq" id="XP_060330613.1">
    <property type="nucleotide sequence ID" value="XM_060473256.1"/>
</dbReference>
<reference evidence="1" key="1">
    <citation type="submission" date="2023-06" db="EMBL/GenBank/DDBJ databases">
        <authorList>
            <consortium name="Lawrence Berkeley National Laboratory"/>
            <person name="Ahrendt S."/>
            <person name="Sahu N."/>
            <person name="Indic B."/>
            <person name="Wong-Bajracharya J."/>
            <person name="Merenyi Z."/>
            <person name="Ke H.-M."/>
            <person name="Monk M."/>
            <person name="Kocsube S."/>
            <person name="Drula E."/>
            <person name="Lipzen A."/>
            <person name="Balint B."/>
            <person name="Henrissat B."/>
            <person name="Andreopoulos B."/>
            <person name="Martin F.M."/>
            <person name="Harder C.B."/>
            <person name="Rigling D."/>
            <person name="Ford K.L."/>
            <person name="Foster G.D."/>
            <person name="Pangilinan J."/>
            <person name="Papanicolaou A."/>
            <person name="Barry K."/>
            <person name="LaButti K."/>
            <person name="Viragh M."/>
            <person name="Koriabine M."/>
            <person name="Yan M."/>
            <person name="Riley R."/>
            <person name="Champramary S."/>
            <person name="Plett K.L."/>
            <person name="Tsai I.J."/>
            <person name="Slot J."/>
            <person name="Sipos G."/>
            <person name="Plett J."/>
            <person name="Nagy L.G."/>
            <person name="Grigoriev I.V."/>
        </authorList>
    </citation>
    <scope>NUCLEOTIDE SEQUENCE</scope>
    <source>
        <strain evidence="1">CCBAS 213</strain>
    </source>
</reference>
<organism evidence="1 2">
    <name type="scientific">Armillaria tabescens</name>
    <name type="common">Ringless honey mushroom</name>
    <name type="synonym">Agaricus tabescens</name>
    <dbReference type="NCBI Taxonomy" id="1929756"/>
    <lineage>
        <taxon>Eukaryota</taxon>
        <taxon>Fungi</taxon>
        <taxon>Dikarya</taxon>
        <taxon>Basidiomycota</taxon>
        <taxon>Agaricomycotina</taxon>
        <taxon>Agaricomycetes</taxon>
        <taxon>Agaricomycetidae</taxon>
        <taxon>Agaricales</taxon>
        <taxon>Marasmiineae</taxon>
        <taxon>Physalacriaceae</taxon>
        <taxon>Desarmillaria</taxon>
    </lineage>
</organism>
<dbReference type="Proteomes" id="UP001175211">
    <property type="component" value="Unassembled WGS sequence"/>
</dbReference>
<evidence type="ECO:0000313" key="2">
    <source>
        <dbReference type="Proteomes" id="UP001175211"/>
    </source>
</evidence>
<gene>
    <name evidence="1" type="ORF">EV420DRAFT_1544987</name>
</gene>
<dbReference type="EMBL" id="JAUEPS010000018">
    <property type="protein sequence ID" value="KAK0458325.1"/>
    <property type="molecule type" value="Genomic_DNA"/>
</dbReference>
<dbReference type="GeneID" id="85356804"/>
<accession>A0AA39KE71</accession>
<dbReference type="AlphaFoldDB" id="A0AA39KE71"/>
<protein>
    <submittedName>
        <fullName evidence="1">Uncharacterized protein</fullName>
    </submittedName>
</protein>
<sequence length="77" mass="8392">MSLLKQIALAYSTEFSALVVVVLLTECAHAAAFTQGLSEISDRFTVLHRLTLKGIKAVDPASVTHVRDAQPSIVVRW</sequence>
<proteinExistence type="predicted"/>